<protein>
    <recommendedName>
        <fullName evidence="5">DUF3157 family protein</fullName>
    </recommendedName>
</protein>
<reference evidence="3 4" key="1">
    <citation type="submission" date="2017-06" db="EMBL/GenBank/DDBJ databases">
        <title>Complete genome sequence of Shewanella marisflavi EP1 associated with anaerobic 2,4-dinitrotoluene reduction and salt tolerance.</title>
        <authorList>
            <person name="Huang J."/>
        </authorList>
    </citation>
    <scope>NUCLEOTIDE SEQUENCE [LARGE SCALE GENOMIC DNA]</scope>
    <source>
        <strain evidence="3 4">EP1</strain>
    </source>
</reference>
<keyword evidence="2" id="KW-0732">Signal</keyword>
<evidence type="ECO:0008006" key="5">
    <source>
        <dbReference type="Google" id="ProtNLM"/>
    </source>
</evidence>
<feature type="signal peptide" evidence="2">
    <location>
        <begin position="1"/>
        <end position="22"/>
    </location>
</feature>
<feature type="region of interest" description="Disordered" evidence="1">
    <location>
        <begin position="62"/>
        <end position="83"/>
    </location>
</feature>
<dbReference type="EMBL" id="CP022272">
    <property type="protein sequence ID" value="ASJ98441.1"/>
    <property type="molecule type" value="Genomic_DNA"/>
</dbReference>
<feature type="chain" id="PRO_5042018815" description="DUF3157 family protein" evidence="2">
    <location>
        <begin position="23"/>
        <end position="235"/>
    </location>
</feature>
<dbReference type="AlphaFoldDB" id="A0AAC9U2S1"/>
<proteinExistence type="predicted"/>
<dbReference type="InterPro" id="IPR021501">
    <property type="entry name" value="DUF3157"/>
</dbReference>
<sequence>MYKALQSCAITALFLLMAPAFAADKADDAVALITLENGATVRLNSDFTWEYVFLTPQVTEDETAKSETVETQANTQTNTENQIQTATEQVSQPVVQAAKVQPVVIASGPVVGNAMTATAMDHANLLRSTAKGGAKVSYLKSQWDSKGRLGLDFELSSNSEENYVIIELEISLFADSGELIKTETANVWQAIFRVPETYLRKGQTRNSETLWIEGIDKAQWSKELMTLKIVDMSSR</sequence>
<evidence type="ECO:0000256" key="2">
    <source>
        <dbReference type="SAM" id="SignalP"/>
    </source>
</evidence>
<dbReference type="Pfam" id="PF11355">
    <property type="entry name" value="DUF3157"/>
    <property type="match status" value="1"/>
</dbReference>
<feature type="compositionally biased region" description="Low complexity" evidence="1">
    <location>
        <begin position="69"/>
        <end position="83"/>
    </location>
</feature>
<dbReference type="KEGG" id="smav:CFF01_18620"/>
<name>A0AAC9U2S1_9GAMM</name>
<gene>
    <name evidence="3" type="ORF">CFF01_18620</name>
</gene>
<evidence type="ECO:0000313" key="3">
    <source>
        <dbReference type="EMBL" id="ASJ98441.1"/>
    </source>
</evidence>
<dbReference type="RefSeq" id="WP_088905785.1">
    <property type="nucleotide sequence ID" value="NZ_CP022272.1"/>
</dbReference>
<organism evidence="3 4">
    <name type="scientific">Shewanella marisflavi</name>
    <dbReference type="NCBI Taxonomy" id="260364"/>
    <lineage>
        <taxon>Bacteria</taxon>
        <taxon>Pseudomonadati</taxon>
        <taxon>Pseudomonadota</taxon>
        <taxon>Gammaproteobacteria</taxon>
        <taxon>Alteromonadales</taxon>
        <taxon>Shewanellaceae</taxon>
        <taxon>Shewanella</taxon>
    </lineage>
</organism>
<dbReference type="Proteomes" id="UP000198233">
    <property type="component" value="Chromosome"/>
</dbReference>
<evidence type="ECO:0000256" key="1">
    <source>
        <dbReference type="SAM" id="MobiDB-lite"/>
    </source>
</evidence>
<accession>A0AAC9U2S1</accession>
<evidence type="ECO:0000313" key="4">
    <source>
        <dbReference type="Proteomes" id="UP000198233"/>
    </source>
</evidence>